<dbReference type="PROSITE" id="PS50075">
    <property type="entry name" value="CARRIER"/>
    <property type="match status" value="3"/>
</dbReference>
<comment type="caution">
    <text evidence="13">The sequence shown here is derived from an EMBL/GenBank/DDBJ whole genome shotgun (WGS) entry which is preliminary data.</text>
</comment>
<dbReference type="EMBL" id="JAAGKO020000036">
    <property type="protein sequence ID" value="MDI5965473.1"/>
    <property type="molecule type" value="Genomic_DNA"/>
</dbReference>
<dbReference type="InterPro" id="IPR036736">
    <property type="entry name" value="ACP-like_sf"/>
</dbReference>
<evidence type="ECO:0000256" key="8">
    <source>
        <dbReference type="ARBA" id="ARBA00023315"/>
    </source>
</evidence>
<keyword evidence="7" id="KW-0511">Multifunctional enzyme</keyword>
<accession>A0ABT6W3Y8</accession>
<dbReference type="CDD" id="cd00833">
    <property type="entry name" value="PKS"/>
    <property type="match status" value="3"/>
</dbReference>
<feature type="region of interest" description="C-terminal hotdog fold" evidence="9">
    <location>
        <begin position="4177"/>
        <end position="4316"/>
    </location>
</feature>
<dbReference type="Gene3D" id="3.10.129.110">
    <property type="entry name" value="Polyketide synthase dehydratase"/>
    <property type="match status" value="1"/>
</dbReference>
<feature type="domain" description="Ketosynthase family 3 (KS3)" evidence="11">
    <location>
        <begin position="1591"/>
        <end position="2008"/>
    </location>
</feature>
<dbReference type="InterPro" id="IPR020806">
    <property type="entry name" value="PKS_PP-bd"/>
</dbReference>
<dbReference type="SMART" id="SM01294">
    <property type="entry name" value="PKS_PP_betabranch"/>
    <property type="match status" value="3"/>
</dbReference>
<dbReference type="InterPro" id="IPR042104">
    <property type="entry name" value="PKS_dehydratase_sf"/>
</dbReference>
<dbReference type="Pfam" id="PF21089">
    <property type="entry name" value="PKS_DH_N"/>
    <property type="match status" value="1"/>
</dbReference>
<evidence type="ECO:0000256" key="1">
    <source>
        <dbReference type="ARBA" id="ARBA00001957"/>
    </source>
</evidence>
<dbReference type="PROSITE" id="PS52004">
    <property type="entry name" value="KS3_2"/>
    <property type="match status" value="3"/>
</dbReference>
<dbReference type="InterPro" id="IPR015083">
    <property type="entry name" value="NorB/c/GfsB-D-like_docking"/>
</dbReference>
<feature type="active site" description="Proton donor; for dehydratase activity" evidence="9">
    <location>
        <position position="4238"/>
    </location>
</feature>
<feature type="domain" description="Carrier" evidence="10">
    <location>
        <begin position="3016"/>
        <end position="3091"/>
    </location>
</feature>
<dbReference type="Pfam" id="PF00550">
    <property type="entry name" value="PP-binding"/>
    <property type="match status" value="3"/>
</dbReference>
<dbReference type="PROSITE" id="PS00606">
    <property type="entry name" value="KS3_1"/>
    <property type="match status" value="3"/>
</dbReference>
<dbReference type="Gene3D" id="3.30.70.3290">
    <property type="match status" value="3"/>
</dbReference>
<evidence type="ECO:0000256" key="5">
    <source>
        <dbReference type="ARBA" id="ARBA00022679"/>
    </source>
</evidence>
<organism evidence="13 14">
    <name type="scientific">Streptantibioticus silvisoli</name>
    <dbReference type="NCBI Taxonomy" id="2705255"/>
    <lineage>
        <taxon>Bacteria</taxon>
        <taxon>Bacillati</taxon>
        <taxon>Actinomycetota</taxon>
        <taxon>Actinomycetes</taxon>
        <taxon>Kitasatosporales</taxon>
        <taxon>Streptomycetaceae</taxon>
        <taxon>Streptantibioticus</taxon>
    </lineage>
</organism>
<evidence type="ECO:0000313" key="13">
    <source>
        <dbReference type="EMBL" id="MDI5965473.1"/>
    </source>
</evidence>
<dbReference type="Gene3D" id="3.40.366.10">
    <property type="entry name" value="Malonyl-Coenzyme A Acyl Carrier Protein, domain 2"/>
    <property type="match status" value="3"/>
</dbReference>
<dbReference type="InterPro" id="IPR055123">
    <property type="entry name" value="SpnB-like_Rossmann"/>
</dbReference>
<dbReference type="SUPFAM" id="SSF50129">
    <property type="entry name" value="GroES-like"/>
    <property type="match status" value="1"/>
</dbReference>
<evidence type="ECO:0000256" key="4">
    <source>
        <dbReference type="ARBA" id="ARBA00022553"/>
    </source>
</evidence>
<comment type="pathway">
    <text evidence="2">Antibiotic biosynthesis.</text>
</comment>
<keyword evidence="8" id="KW-0012">Acyltransferase</keyword>
<keyword evidence="3" id="KW-0596">Phosphopantetheine</keyword>
<dbReference type="Gene3D" id="6.10.140.1830">
    <property type="match status" value="2"/>
</dbReference>
<dbReference type="InterPro" id="IPR013968">
    <property type="entry name" value="PKS_KR"/>
</dbReference>
<dbReference type="InterPro" id="IPR014043">
    <property type="entry name" value="Acyl_transferase_dom"/>
</dbReference>
<dbReference type="InterPro" id="IPR001227">
    <property type="entry name" value="Ac_transferase_dom_sf"/>
</dbReference>
<dbReference type="RefSeq" id="WP_282704718.1">
    <property type="nucleotide sequence ID" value="NZ_JAAGKO020000036.1"/>
</dbReference>
<dbReference type="Gene3D" id="3.40.47.10">
    <property type="match status" value="3"/>
</dbReference>
<dbReference type="Gene3D" id="1.10.1200.10">
    <property type="entry name" value="ACP-like"/>
    <property type="match status" value="3"/>
</dbReference>
<dbReference type="Gene3D" id="3.90.180.10">
    <property type="entry name" value="Medium-chain alcohol dehydrogenases, catalytic domain"/>
    <property type="match status" value="1"/>
</dbReference>
<dbReference type="InterPro" id="IPR036291">
    <property type="entry name" value="NAD(P)-bd_dom_sf"/>
</dbReference>
<dbReference type="InterPro" id="IPR049552">
    <property type="entry name" value="PKS_DH_N"/>
</dbReference>
<dbReference type="InterPro" id="IPR057326">
    <property type="entry name" value="KR_dom"/>
</dbReference>
<dbReference type="InterPro" id="IPR050091">
    <property type="entry name" value="PKS_NRPS_Biosynth_Enz"/>
</dbReference>
<dbReference type="InterPro" id="IPR016035">
    <property type="entry name" value="Acyl_Trfase/lysoPLipase"/>
</dbReference>
<dbReference type="InterPro" id="IPR020807">
    <property type="entry name" value="PKS_DH"/>
</dbReference>
<dbReference type="InterPro" id="IPR049900">
    <property type="entry name" value="PKS_mFAS_DH"/>
</dbReference>
<feature type="domain" description="Carrier" evidence="10">
    <location>
        <begin position="5121"/>
        <end position="5196"/>
    </location>
</feature>
<dbReference type="CDD" id="cd08952">
    <property type="entry name" value="KR_1_SDR_x"/>
    <property type="match status" value="2"/>
</dbReference>
<feature type="region of interest" description="N-terminal hotdog fold" evidence="9">
    <location>
        <begin position="4040"/>
        <end position="4165"/>
    </location>
</feature>
<dbReference type="Pfam" id="PF16197">
    <property type="entry name" value="KAsynt_C_assoc"/>
    <property type="match status" value="2"/>
</dbReference>
<feature type="domain" description="Ketosynthase family 3 (KS3)" evidence="11">
    <location>
        <begin position="33"/>
        <end position="460"/>
    </location>
</feature>
<dbReference type="InterPro" id="IPR020841">
    <property type="entry name" value="PKS_Beta-ketoAc_synthase_dom"/>
</dbReference>
<dbReference type="SMART" id="SM00829">
    <property type="entry name" value="PKS_ER"/>
    <property type="match status" value="1"/>
</dbReference>
<dbReference type="CDD" id="cd08956">
    <property type="entry name" value="KR_3_FAS_SDR_x"/>
    <property type="match status" value="1"/>
</dbReference>
<dbReference type="Pfam" id="PF00698">
    <property type="entry name" value="Acyl_transf_1"/>
    <property type="match status" value="3"/>
</dbReference>
<evidence type="ECO:0000256" key="7">
    <source>
        <dbReference type="ARBA" id="ARBA00023268"/>
    </source>
</evidence>
<dbReference type="InterPro" id="IPR009081">
    <property type="entry name" value="PP-bd_ACP"/>
</dbReference>
<dbReference type="Pfam" id="PF08659">
    <property type="entry name" value="KR"/>
    <property type="match status" value="3"/>
</dbReference>
<dbReference type="InterPro" id="IPR016036">
    <property type="entry name" value="Malonyl_transacylase_ACP-bd"/>
</dbReference>
<feature type="active site" description="Proton acceptor; for dehydratase activity" evidence="9">
    <location>
        <position position="4072"/>
    </location>
</feature>
<dbReference type="Pfam" id="PF14765">
    <property type="entry name" value="PS-DH"/>
    <property type="match status" value="1"/>
</dbReference>
<feature type="domain" description="Carrier" evidence="10">
    <location>
        <begin position="1497"/>
        <end position="1572"/>
    </location>
</feature>
<dbReference type="SUPFAM" id="SSF55048">
    <property type="entry name" value="Probable ACP-binding domain of malonyl-CoA ACP transacylase"/>
    <property type="match status" value="3"/>
</dbReference>
<evidence type="ECO:0000259" key="11">
    <source>
        <dbReference type="PROSITE" id="PS52004"/>
    </source>
</evidence>
<dbReference type="SUPFAM" id="SSF47336">
    <property type="entry name" value="ACP-like"/>
    <property type="match status" value="3"/>
</dbReference>
<dbReference type="Proteomes" id="UP001156398">
    <property type="component" value="Unassembled WGS sequence"/>
</dbReference>
<dbReference type="Pfam" id="PF08990">
    <property type="entry name" value="Docking"/>
    <property type="match status" value="1"/>
</dbReference>
<dbReference type="InterPro" id="IPR006162">
    <property type="entry name" value="Ppantetheine_attach_site"/>
</dbReference>
<reference evidence="13 14" key="1">
    <citation type="submission" date="2023-05" db="EMBL/GenBank/DDBJ databases">
        <title>Streptantibioticus silvisoli sp. nov., acidotolerant actinomycetes 1 from pine litter.</title>
        <authorList>
            <person name="Swiecimska M."/>
            <person name="Golinska P."/>
            <person name="Sangal V."/>
            <person name="Wachnowicz B."/>
            <person name="Goodfellow M."/>
        </authorList>
    </citation>
    <scope>NUCLEOTIDE SEQUENCE [LARGE SCALE GENOMIC DNA]</scope>
    <source>
        <strain evidence="13 14">SL54</strain>
    </source>
</reference>
<keyword evidence="6" id="KW-0045">Antibiotic biosynthesis</keyword>
<dbReference type="InterPro" id="IPR014030">
    <property type="entry name" value="Ketoacyl_synth_N"/>
</dbReference>
<dbReference type="SUPFAM" id="SSF51735">
    <property type="entry name" value="NAD(P)-binding Rossmann-fold domains"/>
    <property type="match status" value="7"/>
</dbReference>
<proteinExistence type="predicted"/>
<dbReference type="InterPro" id="IPR011032">
    <property type="entry name" value="GroES-like_sf"/>
</dbReference>
<dbReference type="SMART" id="SM00826">
    <property type="entry name" value="PKS_DH"/>
    <property type="match status" value="1"/>
</dbReference>
<dbReference type="Gene3D" id="3.40.50.720">
    <property type="entry name" value="NAD(P)-binding Rossmann-like Domain"/>
    <property type="match status" value="3"/>
</dbReference>
<dbReference type="PANTHER" id="PTHR43775">
    <property type="entry name" value="FATTY ACID SYNTHASE"/>
    <property type="match status" value="1"/>
</dbReference>
<gene>
    <name evidence="13" type="ORF">POF43_022570</name>
</gene>
<dbReference type="NCBIfam" id="NF045894">
    <property type="entry name" value="PKS_plus_SDR"/>
    <property type="match status" value="2"/>
</dbReference>
<dbReference type="Pfam" id="PF00109">
    <property type="entry name" value="ketoacyl-synt"/>
    <property type="match status" value="3"/>
</dbReference>
<dbReference type="Pfam" id="PF02801">
    <property type="entry name" value="Ketoacyl-synt_C"/>
    <property type="match status" value="3"/>
</dbReference>
<dbReference type="Pfam" id="PF13602">
    <property type="entry name" value="ADH_zinc_N_2"/>
    <property type="match status" value="1"/>
</dbReference>
<dbReference type="SUPFAM" id="SSF52151">
    <property type="entry name" value="FabD/lysophospholipase-like"/>
    <property type="match status" value="3"/>
</dbReference>
<dbReference type="SMART" id="SM00825">
    <property type="entry name" value="PKS_KS"/>
    <property type="match status" value="3"/>
</dbReference>
<evidence type="ECO:0000259" key="12">
    <source>
        <dbReference type="PROSITE" id="PS52019"/>
    </source>
</evidence>
<keyword evidence="4" id="KW-0597">Phosphoprotein</keyword>
<dbReference type="InterPro" id="IPR041618">
    <property type="entry name" value="PKS_DE"/>
</dbReference>
<sequence>MADDQKYLDYLKRLTVDLRQARRRLSAAEAREHEPIAIVGMSCRYPGGVRTPEELWQLVTSGNDGITEFPADRGWELDALFDPDPDRQGTSYVREGGFVHEASGFDAGLFGISPREALAMDPQQRLMLETCWEVFERAGIDATSLRGTETGVFIGSSSSAYGAGVRKLPQGIEGHLLTGNAPSVVSGRVSYTFGLEGPAVTVDTACSSSLVALHLAVQALRSGECSLALAGGVTVMATPGIFTEFSAQRGLAADGRCKSFAAGADGTGWGEGAGILLVERLTDARRNGHQVLAVVRGSAVNQDGASNGLTAPNGPSQERVIRRALVNSRVEASDVDVVEAHGTGTVLGDPIEAQALLATYGQERPAERPLWLGSIKSNIGHTQSAAGVAGVIKMVMALRHGVLPRSLHVDEPSPHVDWASGAVELLTEAREWPAVEGRPRRAAVSSFGVSGTNAHVIIEAPVDRVEEAPSEDEAPSVEVAAEMAAVVVPVEAGVVPWVVSAGSAEALGRQAERLGSHLAGVSDVRVVDVAWSLVSSRAGLEHRAVVLGSDVEVLRGGLERLASGGDAPGVVRRVGEVGSGGAVFVFPGQGSQWVGMARELLDASPVFRERIEECERALSAFVDWSLLEVLRAEGDEGAAWFDRVDVVQPVLWAVMVSLAGLWRSAGVVPSAVVGHSQGEIAAAVVAGGLSVEDGARVVALRSRAIGEVLSGLGGMVSVAQPRALVEELIGGWGAAVSVAAVNGPSSTVVSGDAAALDELLELCEERGVRARRVPVDYASHSVHVERIRERLLAELTVSPRQSGVPYYSGVTGGLVDTAGLDAEYWYRNLRETVEFEGVTRSLLEAGRSLFVEVSAHPVLTVGVEETVAEAGAAAAVLGTLRRGEGGTQRWLTALAEGYVHGLPVDWRAVLEPFGGRTVDLPTYAFQHQHYWLVSEETDAPLAVDPAEAEFWAAIERGDVDEIAGTLRLETGDELAAVLPALSSWRRARRDRSTVDSYRYQVSWKPVGDPASCALSGTWLVVTPRGLAESEPAAQCLLALREHGAEVLELVVEDDGMDRWALAEQLDDLVSMGDMPTHLLSLLGLDESEHPDEAGVGVGVTATACLVQALIDIGLEIPLWCVTTGAVSTGRSDGLRNPVQAQVWGLGRVVALEQSARWGGLVDLPDALDERGRARLAAVLGSRAAGEDQLAVRSSGVFARRLGRAPMPQGAVAEWVPSGPVLVTGGTGALGAQVATWLAGRGARRLVLTSRSGPDAPGAAELVARLAELGATATVAACDVGDRAALAALLAEHPVTAVVHAAGIDVSMPLTDIEPGDLADLFRAKVTGAVNLHELLADRPLDAFVTFSSIAGIWGSGSQAGYAAANAFLDALAERRRADGLPATSVAWGAWADAGMATRGGAGEYLRSRGIDPMPPQLCVAALAAAVDRGESGVTVANVDWERFAPAFTSGRPSPLIGDLPEVRAVLGADAGRTADDGDVLSALQREIARAGTDERARVVLEVVRSATASVLGYQDLAAVEPDRPFKEIGLDSLTAVETCKRLRTATGLRLPATLLFDYPTPRALSRFLVDELTGADAGAADVAPSTVVDADEPIVIVGMSCRYPGGVASPEELWDLVAAGADGVSGFPTDRGWDLATPEGGYTPEGGFVYDATTFDAGLFGISPREAVAMDPQQRVLLEASWEALERAGLDPQSLRGSRTGVFVGASTSGYGVGMRLTAGLSGHYITGTSASVMSGRIAYSFGLEGPALTVDTACSSSLVALHLAGQALHGGECSMALVAGVALMTSPDIFAEFNTQSGLSTDGRCKSFATAADGTGWGEGVGVLLLERLSDARRNGHQVLAVVRGSAVNQDGASNGLTAPNGPAQQRVIRQALANARLTSSAVDVVEGHGTATTLGDPIEVQALLATYGKERPADQPLWLGSLKSNIGHTQAASGVAGVIKMVMAIQQGVLPRTLNVDEPTAHVDWSAGAVELLTDARPWPRTGEPRRAAVSSFGVSGTNAHVIIEQAPAPQEEAPAAPAATPPRTLPWLVSARTAAGLRSQCAALAAHTQDRPDAAVLDVARSLATSRAGLEHRAVVFAADPAGFREALTALADGDLPPGAVRGTVREGRLAFLFTGQGAQRAGMGAGLYAGFPVFAEALDAVCAGLDGELDRPLREVMFADGALLDRTAYTQAGLFALEVALFRLVESWGVTPDFLLGHSIGEVAAAHVAGVLSLDDACVLVGARGRLMQALPAGGAMLAVEAAEADVVAEIEDRPEVSVAAVNGPSSVVVSGDEDVIAELESAWRDAGRRVKRLAVSHAFHSPRMEAMLDEFAAVASGLTLNAPRIPIISNLTGAPADPELIRTPAYWVRHAREAVRFADGVRWLHDEGVTRFLELGPDGVLTAMAGECLPAGDATVLAPALRAERDEAETALRMIAAAHAHGVRIDWSAVFAGWGGRKVELPTYAFQRERYWLDTFVEPAAFGGGAAEAEFWAAVEGEDLTAVADALRLDPDTVGAVLPALSSWRRKRQEQSTVDGWRYRAAWRALTDLPAGTLSGTWLVVAPAGSPAADDVAAVVRALGDGGATVADLVLDVERDDAAAVADRLREAADAAGGLAGVLSLTGLDEDGHPGHPGLTRGLAATVVLLQALVAAGIDAPLWAATRGAVAVNRSDRPAAATQAQVWGLGRTAALEFPQQWGGLLDLPESLDRRAGTRLVAVLAHGTQDQVAVRGSGVYARRLARAPLAAGAERREWRPNGTVLITGGTGALGARVARVLAERGARKLVLTSRRGIDAPGAPELVAELSRSGTEAVVVACDIADRAALAALLAAHPVTGVVHTAGVIDSVPLADAGPADLAEVLRAKVSGAAHLDVLLAGVPLEAFVTFSSIAGVWGSGGQAAYAAANAFVDALVENRRARGLTGTSVAWGPWGGGGMLAAEGGEEYLHRRGLAAMDPELALRALADAVDHDLGCVTVADVDWAPFAAAFTSRRPSPLLAELPEAAPARAAEDEQAGSAELRGRLAAIGPDDRLRVLVELVRSGAAEVLGHASAEVIEAERPFKDLGFDSLTAVELRERLSQVTGLVLPTTLVFDHPNATALARRLSDELGITAAEQSLPRTGGTAVPGTDEPIAIVAMSCRYPGGVRSPEDLWQLVASGTDGIGAFPTDRGWLVGDDDADQDDAMTREGGFVHEAPGFDAGLFGISPREALAMDPQQRLMLEACWEVFERAGMDPTSLRGSQIGVFAGMNSHDYLALISGVAGVEGYVATGSSASVVSGRVSYTFGLEGPAVTVDTACSSSLVALHLAVQALRGGECSLALAGGVTVMATPGIFAEFSAQRGLAADGRCKSFAAGADGTGWGEGVGVLLVERLSDARRNGHRVLAVVRGSAVNQDGASNGLTAPNGPSQERVIRQALVNSRVEASDVDVVEAHGTGTVLGDPIEAQALLATYGQGRAAGRPLWLGSVKSNIGHTQAASGVAGVIKMVMAMRRGVLPATLHVDAPSPHVNWASGAVELLTEAREWPQVEGRPRRAGVSSFGVSGTNAHVIVEAPSVEVADRAPSDDLAPSEDLAPSDVLAASDVLAPAAAAAVAGAVVVPWVLSGGSAGALAGQAERLLGLLEGVSEAAVVPGVVDVAWSLVSSRAVLEHRAVVLGSDVEVLRGGLERLASGADAPGVVRRVGEVGSGGAVFVFPGQGSQWVGMARELLDASPVFRERIEECERALSAFVDWSLLEVLRAEGDEGVAWFDRVDVVQPVLWAVMVSLAGLWRSVGVVPSAVVGHSQGEIAAAVVAGGLSVEDGARVVALRSRAIGEVLSGLGGMVSVAQPRALVEELIGGWGAGISVAAVNGPSSTVVSGDAAALDELLELCGERGVRARRVPVDYASHSVHVERIRERLLGELTVSPRQSGVPYYSGVTGGLMDTVGLDAEYWYRNLRETVEFEGATRSLLEAGRSLFVEVSAHPVLTVGVEETVAEAGAAAAVLGTLRRDEGGTQRWLTALAHGYVHGLPVDWRAVLEPFGGRRVDLPTYAFQHQHFWPETSQLPTNVASAGLTAVGHPLIGAAVQPADSEGTLWTGRLSLATHSWLADHAVMDTVLLPGTAFVELALQAGDQLGCPVVDELTFEVPLTLPERAGVQLQVVAGAPDGDGRRTVTVHSRPERSGADQRWTRHATGTLAPGTAAPGFDLVAWPPPGAEPLPVDGFYEALADGGYGYGPAFRGLTAAWRCGEEVFAEVALPDHIRKDAASFGLHPALLDAALHAAGLGGLLGADGPAKLPFAWSGVSLHATGSPALRVRLTPLGTDTLAVAVADATGAPVARAESLTLRPVSAAQLRANRGGGASDALFQVEWTPVTADEPSAAFRLTVVGQSEPVELIESGRQVSWYQDMAALMAAVDAGLSVPEHVVWSPAAAGTVREATDEALATAQEWLRDERLADARLVVVSHGAVAVNAGEDVPDLPAAAARGLLRSAQSENPDRIVLVDLDARPGSWQALPAALTADEPQVAVRAGQLLAPRLVRAGESALIPPAAGEPWRLDTTGHGALDGLALLPAPAASAPLAPGEVRVAVRAAGVNFRDVAIALGIVPDQAVMGTEGAGVVLEVGSAVTDLAVGDRVFGLLAGCFAPVTVAERRALVRMRPGWTFAEAASLATVFLTAYYGVVDLAGAKAGETLLVHSAAGGVGMAAVQLGRHLGLEVFGTASAGKEDVLRSWGLDDDHIASSRTLDFAPHFRVTTDGRGVDIVLNSLAGEFVDASIELLAPGGRFIEMGKTDIRDAAELDEEYPGLSYRAFDLAEAGAERLFAMLAEILDLLDRGALRMLPITAWDLRQAVDAFRFISQARHIGKNVLTLPAALDPRGTVLITGGTGVLAGALARHLVHEHGVRHLLLAGRQGPAAPGARELAAELAEAGARVELAACDVADREALAALLAAVPAEHPLTGVVHAAGTLDDGVFDTMSPERLDAVLRPKADAALHLHELTRDADLAMFVLYSSASATFGSPGQANYAAANAFLDALAQHRRHQGLPAVSLGWGLWEQASAMTGHLSGTELARATHAGGPLSTAQGLELFDTAVGLGRAHLVPVNLDPAALRGRPEDAAGVPALFRALVRAPRRRAADAVRTAPASLADQLTRLPVAERRRTLVELVRTHAATVLGHPTPEAIGADRPFREVGFDSLTAVELRNRLGTATGLRLPATAVFDYPTPGELAAHLVTRLVAAPPPGPAPAGDVVDEVERLTARLESMTDDALDRARLGDSLQALVRKLAALTGAADGQVADKLQDASADDVFAFIDNDLGVS</sequence>
<keyword evidence="5" id="KW-0808">Transferase</keyword>
<dbReference type="PROSITE" id="PS01162">
    <property type="entry name" value="QOR_ZETA_CRYSTAL"/>
    <property type="match status" value="1"/>
</dbReference>
<dbReference type="InterPro" id="IPR032821">
    <property type="entry name" value="PKS_assoc"/>
</dbReference>
<dbReference type="InterPro" id="IPR018201">
    <property type="entry name" value="Ketoacyl_synth_AS"/>
</dbReference>
<dbReference type="Pfam" id="PF18369">
    <property type="entry name" value="PKS_DE"/>
    <property type="match status" value="2"/>
</dbReference>
<evidence type="ECO:0000259" key="10">
    <source>
        <dbReference type="PROSITE" id="PS50075"/>
    </source>
</evidence>
<dbReference type="InterPro" id="IPR016039">
    <property type="entry name" value="Thiolase-like"/>
</dbReference>
<dbReference type="InterPro" id="IPR049551">
    <property type="entry name" value="PKS_DH_C"/>
</dbReference>
<dbReference type="Pfam" id="PF22953">
    <property type="entry name" value="SpnB_Rossmann"/>
    <property type="match status" value="1"/>
</dbReference>
<dbReference type="InterPro" id="IPR020843">
    <property type="entry name" value="ER"/>
</dbReference>
<evidence type="ECO:0000313" key="14">
    <source>
        <dbReference type="Proteomes" id="UP001156398"/>
    </source>
</evidence>
<dbReference type="CDD" id="cd05195">
    <property type="entry name" value="enoyl_red"/>
    <property type="match status" value="1"/>
</dbReference>
<comment type="cofactor">
    <cofactor evidence="1">
        <name>pantetheine 4'-phosphate</name>
        <dbReference type="ChEBI" id="CHEBI:47942"/>
    </cofactor>
</comment>
<keyword evidence="14" id="KW-1185">Reference proteome</keyword>
<dbReference type="SUPFAM" id="SSF53901">
    <property type="entry name" value="Thiolase-like"/>
    <property type="match status" value="3"/>
</dbReference>
<dbReference type="InterPro" id="IPR002364">
    <property type="entry name" value="Quin_OxRdtase/zeta-crystal_CS"/>
</dbReference>
<dbReference type="Pfam" id="PF08240">
    <property type="entry name" value="ADH_N"/>
    <property type="match status" value="1"/>
</dbReference>
<dbReference type="PROSITE" id="PS00012">
    <property type="entry name" value="PHOSPHOPANTETHEINE"/>
    <property type="match status" value="3"/>
</dbReference>
<dbReference type="PROSITE" id="PS52019">
    <property type="entry name" value="PKS_MFAS_DH"/>
    <property type="match status" value="1"/>
</dbReference>
<dbReference type="PANTHER" id="PTHR43775:SF51">
    <property type="entry name" value="INACTIVE PHENOLPHTHIOCEROL SYNTHESIS POLYKETIDE SYNTHASE TYPE I PKS1-RELATED"/>
    <property type="match status" value="1"/>
</dbReference>
<dbReference type="InterPro" id="IPR014031">
    <property type="entry name" value="Ketoacyl_synth_C"/>
</dbReference>
<name>A0ABT6W3Y8_9ACTN</name>
<dbReference type="InterPro" id="IPR013154">
    <property type="entry name" value="ADH-like_N"/>
</dbReference>
<dbReference type="Gene3D" id="3.40.50.11460">
    <property type="match status" value="3"/>
</dbReference>
<dbReference type="SMART" id="SM00823">
    <property type="entry name" value="PKS_PP"/>
    <property type="match status" value="3"/>
</dbReference>
<dbReference type="SMART" id="SM00827">
    <property type="entry name" value="PKS_AT"/>
    <property type="match status" value="3"/>
</dbReference>
<dbReference type="SMART" id="SM00822">
    <property type="entry name" value="PKS_KR"/>
    <property type="match status" value="3"/>
</dbReference>
<evidence type="ECO:0000256" key="9">
    <source>
        <dbReference type="PROSITE-ProRule" id="PRU01363"/>
    </source>
</evidence>
<evidence type="ECO:0000256" key="3">
    <source>
        <dbReference type="ARBA" id="ARBA00022450"/>
    </source>
</evidence>
<protein>
    <submittedName>
        <fullName evidence="13">SDR family NAD(P)-dependent oxidoreductase</fullName>
    </submittedName>
</protein>
<feature type="domain" description="PKS/mFAS DH" evidence="12">
    <location>
        <begin position="4040"/>
        <end position="4316"/>
    </location>
</feature>
<evidence type="ECO:0000256" key="6">
    <source>
        <dbReference type="ARBA" id="ARBA00023194"/>
    </source>
</evidence>
<evidence type="ECO:0000256" key="2">
    <source>
        <dbReference type="ARBA" id="ARBA00004792"/>
    </source>
</evidence>
<feature type="domain" description="Ketosynthase family 3 (KS3)" evidence="11">
    <location>
        <begin position="3112"/>
        <end position="3534"/>
    </location>
</feature>